<evidence type="ECO:0000313" key="3">
    <source>
        <dbReference type="Proteomes" id="UP001595660"/>
    </source>
</evidence>
<name>A0ABD5NGI8_9EURY</name>
<dbReference type="InterPro" id="IPR036390">
    <property type="entry name" value="WH_DNA-bd_sf"/>
</dbReference>
<sequence>MNVEQRLEFGHDDRERIYNYVERHGETTYDDVERSLHLDPRGIRHHVAILRRDGYLEIDDGTIAVAFEDVAAEEHRDGDTEFVVRPAHQSDLAGLVGAIRQVASERTYIEAESVADILDHEEVLLRHNELEERMFFVATVGSDVVGWVHIAGSELDKLAHTAELTVGVIEAYRGHGIGSHLLERGLAWAQSHGYEKMYNSVPATNEDAVAFLEANDWETEAVRADHYKLGDEYVDEVMMAVRL</sequence>
<dbReference type="Pfam" id="PF00583">
    <property type="entry name" value="Acetyltransf_1"/>
    <property type="match status" value="1"/>
</dbReference>
<dbReference type="EMBL" id="JBHRWN010000002">
    <property type="protein sequence ID" value="MFC3478289.1"/>
    <property type="molecule type" value="Genomic_DNA"/>
</dbReference>
<dbReference type="GO" id="GO:0016746">
    <property type="term" value="F:acyltransferase activity"/>
    <property type="evidence" value="ECO:0007669"/>
    <property type="project" value="UniProtKB-KW"/>
</dbReference>
<dbReference type="InterPro" id="IPR016181">
    <property type="entry name" value="Acyl_CoA_acyltransferase"/>
</dbReference>
<dbReference type="PROSITE" id="PS51186">
    <property type="entry name" value="GNAT"/>
    <property type="match status" value="1"/>
</dbReference>
<organism evidence="2 3">
    <name type="scientific">Halobacterium litoreum</name>
    <dbReference type="NCBI Taxonomy" id="2039234"/>
    <lineage>
        <taxon>Archaea</taxon>
        <taxon>Methanobacteriati</taxon>
        <taxon>Methanobacteriota</taxon>
        <taxon>Stenosarchaea group</taxon>
        <taxon>Halobacteria</taxon>
        <taxon>Halobacteriales</taxon>
        <taxon>Halobacteriaceae</taxon>
        <taxon>Halobacterium</taxon>
    </lineage>
</organism>
<evidence type="ECO:0000259" key="1">
    <source>
        <dbReference type="PROSITE" id="PS51186"/>
    </source>
</evidence>
<feature type="domain" description="N-acetyltransferase" evidence="1">
    <location>
        <begin position="82"/>
        <end position="243"/>
    </location>
</feature>
<dbReference type="GeneID" id="69118704"/>
<dbReference type="RefSeq" id="WP_232570598.1">
    <property type="nucleotide sequence ID" value="NZ_CP089466.1"/>
</dbReference>
<dbReference type="InterPro" id="IPR000182">
    <property type="entry name" value="GNAT_dom"/>
</dbReference>
<dbReference type="InterPro" id="IPR036388">
    <property type="entry name" value="WH-like_DNA-bd_sf"/>
</dbReference>
<accession>A0ABD5NGI8</accession>
<comment type="caution">
    <text evidence="2">The sequence shown here is derived from an EMBL/GenBank/DDBJ whole genome shotgun (WGS) entry which is preliminary data.</text>
</comment>
<dbReference type="AlphaFoldDB" id="A0ABD5NGI8"/>
<dbReference type="PANTHER" id="PTHR43072:SF52">
    <property type="entry name" value="GCN5-RELATED N-ACETYLTRANSFERASE"/>
    <property type="match status" value="1"/>
</dbReference>
<dbReference type="EC" id="2.3.1.-" evidence="2"/>
<dbReference type="Proteomes" id="UP001595660">
    <property type="component" value="Unassembled WGS sequence"/>
</dbReference>
<dbReference type="Gene3D" id="1.10.10.10">
    <property type="entry name" value="Winged helix-like DNA-binding domain superfamily/Winged helix DNA-binding domain"/>
    <property type="match status" value="1"/>
</dbReference>
<proteinExistence type="predicted"/>
<keyword evidence="2" id="KW-0012">Acyltransferase</keyword>
<dbReference type="PANTHER" id="PTHR43072">
    <property type="entry name" value="N-ACETYLTRANSFERASE"/>
    <property type="match status" value="1"/>
</dbReference>
<keyword evidence="2" id="KW-0808">Transferase</keyword>
<dbReference type="SUPFAM" id="SSF55729">
    <property type="entry name" value="Acyl-CoA N-acyltransferases (Nat)"/>
    <property type="match status" value="1"/>
</dbReference>
<dbReference type="Gene3D" id="3.40.630.30">
    <property type="match status" value="1"/>
</dbReference>
<evidence type="ECO:0000313" key="2">
    <source>
        <dbReference type="EMBL" id="MFC3478289.1"/>
    </source>
</evidence>
<keyword evidence="3" id="KW-1185">Reference proteome</keyword>
<protein>
    <submittedName>
        <fullName evidence="2">GNAT family N-acetyltransferase</fullName>
        <ecNumber evidence="2">2.3.1.-</ecNumber>
    </submittedName>
</protein>
<reference evidence="2 3" key="1">
    <citation type="journal article" date="2019" name="Int. J. Syst. Evol. Microbiol.">
        <title>The Global Catalogue of Microorganisms (GCM) 10K type strain sequencing project: providing services to taxonomists for standard genome sequencing and annotation.</title>
        <authorList>
            <consortium name="The Broad Institute Genomics Platform"/>
            <consortium name="The Broad Institute Genome Sequencing Center for Infectious Disease"/>
            <person name="Wu L."/>
            <person name="Ma J."/>
        </authorList>
    </citation>
    <scope>NUCLEOTIDE SEQUENCE [LARGE SCALE GENOMIC DNA]</scope>
    <source>
        <strain evidence="2 3">CGMCC 1.12562</strain>
    </source>
</reference>
<dbReference type="CDD" id="cd04301">
    <property type="entry name" value="NAT_SF"/>
    <property type="match status" value="1"/>
</dbReference>
<gene>
    <name evidence="2" type="ORF">ACFOKC_11215</name>
</gene>
<dbReference type="SUPFAM" id="SSF46785">
    <property type="entry name" value="Winged helix' DNA-binding domain"/>
    <property type="match status" value="1"/>
</dbReference>